<dbReference type="Pfam" id="PF03572">
    <property type="entry name" value="Peptidase_S41"/>
    <property type="match status" value="1"/>
</dbReference>
<dbReference type="Gene3D" id="3.30.750.44">
    <property type="match status" value="1"/>
</dbReference>
<feature type="domain" description="Tail specific protease" evidence="1">
    <location>
        <begin position="112"/>
        <end position="315"/>
    </location>
</feature>
<sequence length="333" mass="37277">MKSYFKHYLIFSTLIILSISGFAQVKPVQLDKKIKKQVVEHIVEKLNTNYVYLDTAVKMGEFIRHQLSKGVYDTIKTPAVFAAQLTKDLLSVYHDGHLSVRFYPDLKLDADTKDADAEKKEAERFLKFRKSVNLGFDKAEILPGNIGYLKIRGFFEPDAEAKAMATAALRFVSNSQYLILDLRSNGGGDPDMVKYICGFFFKNRTHLNDLYTRKDKSTAAYWTTPDSILNTLKTIPIYVLTSKKTFSGGEELTYDLQTQKRAIIIGETTGGGAHPVQPFAAGYGFVANIPYARAINPITKTNWEATGVKPDIAVEADKALDTAIVNIKNSQHQ</sequence>
<protein>
    <recommendedName>
        <fullName evidence="1">Tail specific protease domain-containing protein</fullName>
    </recommendedName>
</protein>
<evidence type="ECO:0000313" key="3">
    <source>
        <dbReference type="Proteomes" id="UP000548326"/>
    </source>
</evidence>
<reference evidence="2 3" key="1">
    <citation type="submission" date="2020-08" db="EMBL/GenBank/DDBJ databases">
        <title>Genomic Encyclopedia of Type Strains, Phase IV (KMG-V): Genome sequencing to study the core and pangenomes of soil and plant-associated prokaryotes.</title>
        <authorList>
            <person name="Whitman W."/>
        </authorList>
    </citation>
    <scope>NUCLEOTIDE SEQUENCE [LARGE SCALE GENOMIC DNA]</scope>
    <source>
        <strain evidence="2 3">MP601</strain>
    </source>
</reference>
<dbReference type="CDD" id="cd07563">
    <property type="entry name" value="Peptidase_S41_IRBP"/>
    <property type="match status" value="1"/>
</dbReference>
<name>A0A841JEJ1_9SPHI</name>
<dbReference type="Pfam" id="PF11918">
    <property type="entry name" value="Peptidase_S41_N"/>
    <property type="match status" value="1"/>
</dbReference>
<dbReference type="InterPro" id="IPR005151">
    <property type="entry name" value="Tail-specific_protease"/>
</dbReference>
<dbReference type="GO" id="GO:0008236">
    <property type="term" value="F:serine-type peptidase activity"/>
    <property type="evidence" value="ECO:0007669"/>
    <property type="project" value="InterPro"/>
</dbReference>
<dbReference type="Proteomes" id="UP000548326">
    <property type="component" value="Unassembled WGS sequence"/>
</dbReference>
<dbReference type="PANTHER" id="PTHR11261:SF3">
    <property type="entry name" value="RETINOL-BINDING PROTEIN 3"/>
    <property type="match status" value="1"/>
</dbReference>
<accession>A0A841JEJ1</accession>
<organism evidence="2 3">
    <name type="scientific">Mucilaginibacter lappiensis</name>
    <dbReference type="NCBI Taxonomy" id="354630"/>
    <lineage>
        <taxon>Bacteria</taxon>
        <taxon>Pseudomonadati</taxon>
        <taxon>Bacteroidota</taxon>
        <taxon>Sphingobacteriia</taxon>
        <taxon>Sphingobacteriales</taxon>
        <taxon>Sphingobacteriaceae</taxon>
        <taxon>Mucilaginibacter</taxon>
    </lineage>
</organism>
<dbReference type="Gene3D" id="3.90.226.10">
    <property type="entry name" value="2-enoyl-CoA Hydratase, Chain A, domain 1"/>
    <property type="match status" value="1"/>
</dbReference>
<dbReference type="SMART" id="SM00245">
    <property type="entry name" value="TSPc"/>
    <property type="match status" value="1"/>
</dbReference>
<dbReference type="GO" id="GO:0006508">
    <property type="term" value="P:proteolysis"/>
    <property type="evidence" value="ECO:0007669"/>
    <property type="project" value="InterPro"/>
</dbReference>
<evidence type="ECO:0000259" key="1">
    <source>
        <dbReference type="SMART" id="SM00245"/>
    </source>
</evidence>
<dbReference type="EMBL" id="JACHCA010000007">
    <property type="protein sequence ID" value="MBB6128984.1"/>
    <property type="molecule type" value="Genomic_DNA"/>
</dbReference>
<dbReference type="RefSeq" id="WP_183588254.1">
    <property type="nucleotide sequence ID" value="NZ_JACHCA010000007.1"/>
</dbReference>
<dbReference type="SUPFAM" id="SSF52096">
    <property type="entry name" value="ClpP/crotonase"/>
    <property type="match status" value="1"/>
</dbReference>
<dbReference type="PANTHER" id="PTHR11261">
    <property type="entry name" value="INTERPHOTORECEPTOR RETINOID-BINDING PROTEIN"/>
    <property type="match status" value="1"/>
</dbReference>
<evidence type="ECO:0000313" key="2">
    <source>
        <dbReference type="EMBL" id="MBB6128984.1"/>
    </source>
</evidence>
<gene>
    <name evidence="2" type="ORF">HDF22_003107</name>
</gene>
<comment type="caution">
    <text evidence="2">The sequence shown here is derived from an EMBL/GenBank/DDBJ whole genome shotgun (WGS) entry which is preliminary data.</text>
</comment>
<proteinExistence type="predicted"/>
<dbReference type="InterPro" id="IPR029045">
    <property type="entry name" value="ClpP/crotonase-like_dom_sf"/>
</dbReference>
<dbReference type="AlphaFoldDB" id="A0A841JEJ1"/>